<organism evidence="2 3">
    <name type="scientific">Lasiosphaeria miniovina</name>
    <dbReference type="NCBI Taxonomy" id="1954250"/>
    <lineage>
        <taxon>Eukaryota</taxon>
        <taxon>Fungi</taxon>
        <taxon>Dikarya</taxon>
        <taxon>Ascomycota</taxon>
        <taxon>Pezizomycotina</taxon>
        <taxon>Sordariomycetes</taxon>
        <taxon>Sordariomycetidae</taxon>
        <taxon>Sordariales</taxon>
        <taxon>Lasiosphaeriaceae</taxon>
        <taxon>Lasiosphaeria</taxon>
    </lineage>
</organism>
<dbReference type="EMBL" id="JAUIRO010000003">
    <property type="protein sequence ID" value="KAK0723277.1"/>
    <property type="molecule type" value="Genomic_DNA"/>
</dbReference>
<dbReference type="Pfam" id="PF09362">
    <property type="entry name" value="DUF1996"/>
    <property type="match status" value="1"/>
</dbReference>
<proteinExistence type="predicted"/>
<comment type="caution">
    <text evidence="2">The sequence shown here is derived from an EMBL/GenBank/DDBJ whole genome shotgun (WGS) entry which is preliminary data.</text>
</comment>
<dbReference type="RefSeq" id="XP_060299201.1">
    <property type="nucleotide sequence ID" value="XM_060443826.1"/>
</dbReference>
<sequence length="211" mass="23288">MLKNIDPIVLPGLYKSHMRSFYGSDVVTKTLPITEELQKGCSSGENPNGVSVNWASTLYHVDGDSYTEVNPIMFSTYYENIDKAEILFPKDFYAVAGNGSAKSQDYIDERINNMTWWDIKKHAYAAVNGGCCLADMKRMPQLRFSIRYDVRKLIPEGWTGPPPLKLACGVFMRIDGARGEGEAGSSCSPQDADPGNGTSDYKQSVAMMAMA</sequence>
<dbReference type="AlphaFoldDB" id="A0AA40E351"/>
<feature type="domain" description="DUF1996" evidence="1">
    <location>
        <begin position="6"/>
        <end position="110"/>
    </location>
</feature>
<evidence type="ECO:0000313" key="2">
    <source>
        <dbReference type="EMBL" id="KAK0723277.1"/>
    </source>
</evidence>
<protein>
    <recommendedName>
        <fullName evidence="1">DUF1996 domain-containing protein</fullName>
    </recommendedName>
</protein>
<dbReference type="InterPro" id="IPR018535">
    <property type="entry name" value="DUF1996"/>
</dbReference>
<accession>A0AA40E351</accession>
<dbReference type="Proteomes" id="UP001172101">
    <property type="component" value="Unassembled WGS sequence"/>
</dbReference>
<evidence type="ECO:0000313" key="3">
    <source>
        <dbReference type="Proteomes" id="UP001172101"/>
    </source>
</evidence>
<dbReference type="PANTHER" id="PTHR43662">
    <property type="match status" value="1"/>
</dbReference>
<name>A0AA40E351_9PEZI</name>
<dbReference type="PANTHER" id="PTHR43662:SF12">
    <property type="entry name" value="DUF1996 DOMAIN-CONTAINING PROTEIN-RELATED"/>
    <property type="match status" value="1"/>
</dbReference>
<reference evidence="2" key="1">
    <citation type="submission" date="2023-06" db="EMBL/GenBank/DDBJ databases">
        <title>Genome-scale phylogeny and comparative genomics of the fungal order Sordariales.</title>
        <authorList>
            <consortium name="Lawrence Berkeley National Laboratory"/>
            <person name="Hensen N."/>
            <person name="Bonometti L."/>
            <person name="Westerberg I."/>
            <person name="Brannstrom I.O."/>
            <person name="Guillou S."/>
            <person name="Cros-Aarteil S."/>
            <person name="Calhoun S."/>
            <person name="Haridas S."/>
            <person name="Kuo A."/>
            <person name="Mondo S."/>
            <person name="Pangilinan J."/>
            <person name="Riley R."/>
            <person name="LaButti K."/>
            <person name="Andreopoulos B."/>
            <person name="Lipzen A."/>
            <person name="Chen C."/>
            <person name="Yanf M."/>
            <person name="Daum C."/>
            <person name="Ng V."/>
            <person name="Clum A."/>
            <person name="Steindorff A."/>
            <person name="Ohm R."/>
            <person name="Martin F."/>
            <person name="Silar P."/>
            <person name="Natvig D."/>
            <person name="Lalanne C."/>
            <person name="Gautier V."/>
            <person name="Ament-velasquez S.L."/>
            <person name="Kruys A."/>
            <person name="Hutchinson M.I."/>
            <person name="Powell A.J."/>
            <person name="Barry K."/>
            <person name="Miller A.N."/>
            <person name="Grigoriev I.V."/>
            <person name="Debuchy R."/>
            <person name="Gladieux P."/>
            <person name="Thoren M.H."/>
            <person name="Johannesson H."/>
        </authorList>
    </citation>
    <scope>NUCLEOTIDE SEQUENCE</scope>
    <source>
        <strain evidence="2">SMH2392-1A</strain>
    </source>
</reference>
<dbReference type="GeneID" id="85327096"/>
<gene>
    <name evidence="2" type="ORF">B0T26DRAFT_740267</name>
</gene>
<evidence type="ECO:0000259" key="1">
    <source>
        <dbReference type="Pfam" id="PF09362"/>
    </source>
</evidence>
<keyword evidence="3" id="KW-1185">Reference proteome</keyword>